<dbReference type="HOGENOM" id="CLU_932646_0_0_11"/>
<evidence type="ECO:0000256" key="2">
    <source>
        <dbReference type="SAM" id="Phobius"/>
    </source>
</evidence>
<dbReference type="InParanoid" id="A0LRU2"/>
<organism evidence="3 4">
    <name type="scientific">Acidothermus cellulolyticus (strain ATCC 43068 / DSM 8971 / 11B)</name>
    <dbReference type="NCBI Taxonomy" id="351607"/>
    <lineage>
        <taxon>Bacteria</taxon>
        <taxon>Bacillati</taxon>
        <taxon>Actinomycetota</taxon>
        <taxon>Actinomycetes</taxon>
        <taxon>Acidothermales</taxon>
        <taxon>Acidothermaceae</taxon>
        <taxon>Acidothermus</taxon>
    </lineage>
</organism>
<sequence>MRLFYRLVTRRPPHEVPELDTLLAPGASSDAVHPSWSAVTRVLKAAAAPPHPEEFADEQVFRAAFRRYVAARGRERNPAGRPAHRFSRRLVGATSGLATAAVALVTAAYASALPASLQSVAHRVIGAPAPNPASSFPTPPSGPSPSLTSPLSSATSSPSPTPSRPGETHGGTVPSPAATGLCTAWLAAVQAGHTPSGLRGQLTTLVGDDSTDHITAYCNTVLAGKETAPEHMPANTGENSGNPGDHGSPGNPGDEHRQNQKPESSGPTGGTENPGSDRGQSEHHGENQGPPASGSAES</sequence>
<name>A0LRU2_ACIC1</name>
<keyword evidence="2" id="KW-0812">Transmembrane</keyword>
<dbReference type="EMBL" id="CP000481">
    <property type="protein sequence ID" value="ABK52152.1"/>
    <property type="molecule type" value="Genomic_DNA"/>
</dbReference>
<keyword evidence="4" id="KW-1185">Reference proteome</keyword>
<feature type="compositionally biased region" description="Polar residues" evidence="1">
    <location>
        <begin position="261"/>
        <end position="274"/>
    </location>
</feature>
<accession>A0LRU2</accession>
<proteinExistence type="predicted"/>
<keyword evidence="2" id="KW-1133">Transmembrane helix</keyword>
<feature type="region of interest" description="Disordered" evidence="1">
    <location>
        <begin position="131"/>
        <end position="176"/>
    </location>
</feature>
<evidence type="ECO:0000313" key="3">
    <source>
        <dbReference type="EMBL" id="ABK52152.1"/>
    </source>
</evidence>
<dbReference type="KEGG" id="ace:Acel_0378"/>
<keyword evidence="2" id="KW-0472">Membrane</keyword>
<evidence type="ECO:0000313" key="4">
    <source>
        <dbReference type="Proteomes" id="UP000008221"/>
    </source>
</evidence>
<feature type="transmembrane region" description="Helical" evidence="2">
    <location>
        <begin position="90"/>
        <end position="110"/>
    </location>
</feature>
<gene>
    <name evidence="3" type="ordered locus">Acel_0378</name>
</gene>
<evidence type="ECO:0000256" key="1">
    <source>
        <dbReference type="SAM" id="MobiDB-lite"/>
    </source>
</evidence>
<dbReference type="AlphaFoldDB" id="A0LRU2"/>
<dbReference type="Proteomes" id="UP000008221">
    <property type="component" value="Chromosome"/>
</dbReference>
<reference evidence="3 4" key="1">
    <citation type="journal article" date="2009" name="Genome Res.">
        <title>Complete genome of the cellulolytic thermophile Acidothermus cellulolyticus 11B provides insights into its ecophysiological and evolutionary adaptations.</title>
        <authorList>
            <person name="Barabote R.D."/>
            <person name="Xie G."/>
            <person name="Leu D.H."/>
            <person name="Normand P."/>
            <person name="Necsulea A."/>
            <person name="Daubin V."/>
            <person name="Medigue C."/>
            <person name="Adney W.S."/>
            <person name="Xu X.C."/>
            <person name="Lapidus A."/>
            <person name="Parales R.E."/>
            <person name="Detter C."/>
            <person name="Pujic P."/>
            <person name="Bruce D."/>
            <person name="Lavire C."/>
            <person name="Challacombe J.F."/>
            <person name="Brettin T.S."/>
            <person name="Berry A.M."/>
        </authorList>
    </citation>
    <scope>NUCLEOTIDE SEQUENCE [LARGE SCALE GENOMIC DNA]</scope>
    <source>
        <strain evidence="4">ATCC 43068 / DSM 8971 / 11B</strain>
    </source>
</reference>
<protein>
    <submittedName>
        <fullName evidence="3">Uncharacterized protein</fullName>
    </submittedName>
</protein>
<feature type="region of interest" description="Disordered" evidence="1">
    <location>
        <begin position="229"/>
        <end position="298"/>
    </location>
</feature>
<feature type="compositionally biased region" description="Low complexity" evidence="1">
    <location>
        <begin position="144"/>
        <end position="158"/>
    </location>
</feature>